<dbReference type="Pfam" id="PF02911">
    <property type="entry name" value="Formyl_trans_C"/>
    <property type="match status" value="1"/>
</dbReference>
<organism evidence="3 4">
    <name type="scientific">Bisbaumannia pacifica</name>
    <dbReference type="NCBI Taxonomy" id="77098"/>
    <lineage>
        <taxon>Bacteria</taxon>
        <taxon>Pseudomonadati</taxon>
        <taxon>Pseudomonadota</taxon>
        <taxon>Gammaproteobacteria</taxon>
        <taxon>Oceanospirillales</taxon>
        <taxon>Halomonadaceae</taxon>
        <taxon>Bisbaumannia</taxon>
    </lineage>
</organism>
<gene>
    <name evidence="3" type="ORF">HPA02_01820</name>
</gene>
<feature type="domain" description="Formyl transferase C-terminal" evidence="2">
    <location>
        <begin position="193"/>
        <end position="280"/>
    </location>
</feature>
<dbReference type="OrthoDB" id="9802815at2"/>
<dbReference type="GO" id="GO:0005829">
    <property type="term" value="C:cytosol"/>
    <property type="evidence" value="ECO:0007669"/>
    <property type="project" value="TreeGrafter"/>
</dbReference>
<dbReference type="InterPro" id="IPR005793">
    <property type="entry name" value="Formyl_trans_C"/>
</dbReference>
<dbReference type="InterPro" id="IPR011034">
    <property type="entry name" value="Formyl_transferase-like_C_sf"/>
</dbReference>
<dbReference type="CDD" id="cd08370">
    <property type="entry name" value="FMT_C_like"/>
    <property type="match status" value="1"/>
</dbReference>
<keyword evidence="4" id="KW-1185">Reference proteome</keyword>
<sequence>MKRFAFYLLGKKGYLCLARFLEEYGGEAVAFVVSAKDKGVKKDYFDEISGLCRKYAIKLYERSERVCDSFDVSFAIGWRWMIPDSSKLIVFHDSLLPKYRGFSPLVNMLIRGEERIGVTALFASHDYDSGEIIDQQSIRITYPVKISEAIDKVSCLYEKVFLRIIGCLVFGEELKGAPQDEDVATFSLWRDESDYEIDWGVGSDELKRFVDAVGYPYSGAKTKLHGEWVRIADVELVKDVEVESRKSHLGKVIFMDDGCPVVVCGRGLVKVVNIVDANGNSLIGKISFRTRFGA</sequence>
<dbReference type="AlphaFoldDB" id="A0A510X3B4"/>
<dbReference type="PANTHER" id="PTHR11138:SF5">
    <property type="entry name" value="METHIONYL-TRNA FORMYLTRANSFERASE, MITOCHONDRIAL"/>
    <property type="match status" value="1"/>
</dbReference>
<feature type="domain" description="Formyl transferase N-terminal" evidence="1">
    <location>
        <begin position="86"/>
        <end position="154"/>
    </location>
</feature>
<evidence type="ECO:0000313" key="3">
    <source>
        <dbReference type="EMBL" id="GEK45899.1"/>
    </source>
</evidence>
<evidence type="ECO:0000259" key="2">
    <source>
        <dbReference type="Pfam" id="PF02911"/>
    </source>
</evidence>
<dbReference type="EMBL" id="BJUK01000002">
    <property type="protein sequence ID" value="GEK45899.1"/>
    <property type="molecule type" value="Genomic_DNA"/>
</dbReference>
<comment type="caution">
    <text evidence="3">The sequence shown here is derived from an EMBL/GenBank/DDBJ whole genome shotgun (WGS) entry which is preliminary data.</text>
</comment>
<dbReference type="Pfam" id="PF00551">
    <property type="entry name" value="Formyl_trans_N"/>
    <property type="match status" value="1"/>
</dbReference>
<evidence type="ECO:0000313" key="4">
    <source>
        <dbReference type="Proteomes" id="UP000321275"/>
    </source>
</evidence>
<name>A0A510X3B4_9GAMM</name>
<dbReference type="Proteomes" id="UP000321275">
    <property type="component" value="Unassembled WGS sequence"/>
</dbReference>
<dbReference type="InterPro" id="IPR002376">
    <property type="entry name" value="Formyl_transf_N"/>
</dbReference>
<accession>A0A510X3B4</accession>
<evidence type="ECO:0008006" key="5">
    <source>
        <dbReference type="Google" id="ProtNLM"/>
    </source>
</evidence>
<dbReference type="SUPFAM" id="SSF50486">
    <property type="entry name" value="FMT C-terminal domain-like"/>
    <property type="match status" value="1"/>
</dbReference>
<dbReference type="Gene3D" id="3.40.50.12230">
    <property type="match status" value="1"/>
</dbReference>
<proteinExistence type="predicted"/>
<protein>
    <recommendedName>
        <fullName evidence="5">Methionyl-tRNA formyltransferase</fullName>
    </recommendedName>
</protein>
<evidence type="ECO:0000259" key="1">
    <source>
        <dbReference type="Pfam" id="PF00551"/>
    </source>
</evidence>
<dbReference type="InterPro" id="IPR036477">
    <property type="entry name" value="Formyl_transf_N_sf"/>
</dbReference>
<dbReference type="RefSeq" id="WP_146800952.1">
    <property type="nucleotide sequence ID" value="NZ_BJUK01000002.1"/>
</dbReference>
<dbReference type="GO" id="GO:0004479">
    <property type="term" value="F:methionyl-tRNA formyltransferase activity"/>
    <property type="evidence" value="ECO:0007669"/>
    <property type="project" value="TreeGrafter"/>
</dbReference>
<dbReference type="PANTHER" id="PTHR11138">
    <property type="entry name" value="METHIONYL-TRNA FORMYLTRANSFERASE"/>
    <property type="match status" value="1"/>
</dbReference>
<dbReference type="SUPFAM" id="SSF53328">
    <property type="entry name" value="Formyltransferase"/>
    <property type="match status" value="1"/>
</dbReference>
<reference evidence="3 4" key="1">
    <citation type="submission" date="2019-07" db="EMBL/GenBank/DDBJ databases">
        <title>Whole genome shotgun sequence of Halomonas pacifica NBRC 102220.</title>
        <authorList>
            <person name="Hosoyama A."/>
            <person name="Uohara A."/>
            <person name="Ohji S."/>
            <person name="Ichikawa N."/>
        </authorList>
    </citation>
    <scope>NUCLEOTIDE SEQUENCE [LARGE SCALE GENOMIC DNA]</scope>
    <source>
        <strain evidence="3 4">NBRC 102220</strain>
    </source>
</reference>